<organism evidence="2 3">
    <name type="scientific">Prosthecobacter dejongeii</name>
    <dbReference type="NCBI Taxonomy" id="48465"/>
    <lineage>
        <taxon>Bacteria</taxon>
        <taxon>Pseudomonadati</taxon>
        <taxon>Verrucomicrobiota</taxon>
        <taxon>Verrucomicrobiia</taxon>
        <taxon>Verrucomicrobiales</taxon>
        <taxon>Verrucomicrobiaceae</taxon>
        <taxon>Prosthecobacter</taxon>
    </lineage>
</organism>
<evidence type="ECO:0000313" key="2">
    <source>
        <dbReference type="EMBL" id="MBB5037436.1"/>
    </source>
</evidence>
<keyword evidence="1" id="KW-1133">Transmembrane helix</keyword>
<evidence type="ECO:0000313" key="3">
    <source>
        <dbReference type="Proteomes" id="UP000534294"/>
    </source>
</evidence>
<dbReference type="AlphaFoldDB" id="A0A7W7YJR0"/>
<proteinExistence type="predicted"/>
<keyword evidence="1" id="KW-0812">Transmembrane</keyword>
<accession>A0A7W7YJR0</accession>
<feature type="transmembrane region" description="Helical" evidence="1">
    <location>
        <begin position="37"/>
        <end position="58"/>
    </location>
</feature>
<dbReference type="Proteomes" id="UP000534294">
    <property type="component" value="Unassembled WGS sequence"/>
</dbReference>
<comment type="caution">
    <text evidence="2">The sequence shown here is derived from an EMBL/GenBank/DDBJ whole genome shotgun (WGS) entry which is preliminary data.</text>
</comment>
<gene>
    <name evidence="2" type="ORF">HNQ64_001685</name>
</gene>
<dbReference type="RefSeq" id="WP_184207335.1">
    <property type="nucleotide sequence ID" value="NZ_JACHIF010000003.1"/>
</dbReference>
<protein>
    <submittedName>
        <fullName evidence="2">Uncharacterized protein</fullName>
    </submittedName>
</protein>
<sequence length="62" mass="6630">MTAHAQEQITDVCRGIVGITAPVLGVTVSALAEIEQWLRIASLTGGLVVCALTIRSLLRKRE</sequence>
<dbReference type="EMBL" id="JACHIF010000003">
    <property type="protein sequence ID" value="MBB5037436.1"/>
    <property type="molecule type" value="Genomic_DNA"/>
</dbReference>
<name>A0A7W7YJR0_9BACT</name>
<keyword evidence="3" id="KW-1185">Reference proteome</keyword>
<feature type="transmembrane region" description="Helical" evidence="1">
    <location>
        <begin position="12"/>
        <end position="31"/>
    </location>
</feature>
<reference evidence="2 3" key="1">
    <citation type="submission" date="2020-08" db="EMBL/GenBank/DDBJ databases">
        <title>Genomic Encyclopedia of Type Strains, Phase IV (KMG-IV): sequencing the most valuable type-strain genomes for metagenomic binning, comparative biology and taxonomic classification.</title>
        <authorList>
            <person name="Goeker M."/>
        </authorList>
    </citation>
    <scope>NUCLEOTIDE SEQUENCE [LARGE SCALE GENOMIC DNA]</scope>
    <source>
        <strain evidence="2 3">DSM 12251</strain>
    </source>
</reference>
<evidence type="ECO:0000256" key="1">
    <source>
        <dbReference type="SAM" id="Phobius"/>
    </source>
</evidence>
<keyword evidence="1" id="KW-0472">Membrane</keyword>